<proteinExistence type="predicted"/>
<sequence>MESSIGGMADREWNPLSSAIYSTSIDQEADFIAQLNNCSLPNTTSNLGFSWCSHNESDANMVLFEECSMPSMYSFSQGSSYTYNSGVSPIYYNPNNSCHISANNNTVEAKNKNYFVEEEEEDFLNQDLSNVAPEDTADNLSEMNSKKRSLIPLHKNKRKVKAKKNDHEKPNYSTDINIAEGRHPVLHRQSSGSCLSEDDSNASNLKGASAAPNSNGKITALPLDTVLPELPKGVPIPPSGPSTRTSDPPPTLETLIFRKLLKGVLIPPQDLELPGPMIFPNYRKGGPITL</sequence>
<organism evidence="2 3">
    <name type="scientific">Cinchona calisaya</name>
    <dbReference type="NCBI Taxonomy" id="153742"/>
    <lineage>
        <taxon>Eukaryota</taxon>
        <taxon>Viridiplantae</taxon>
        <taxon>Streptophyta</taxon>
        <taxon>Embryophyta</taxon>
        <taxon>Tracheophyta</taxon>
        <taxon>Spermatophyta</taxon>
        <taxon>Magnoliopsida</taxon>
        <taxon>eudicotyledons</taxon>
        <taxon>Gunneridae</taxon>
        <taxon>Pentapetalae</taxon>
        <taxon>asterids</taxon>
        <taxon>lamiids</taxon>
        <taxon>Gentianales</taxon>
        <taxon>Rubiaceae</taxon>
        <taxon>Cinchonoideae</taxon>
        <taxon>Cinchoneae</taxon>
        <taxon>Cinchona</taxon>
    </lineage>
</organism>
<dbReference type="Proteomes" id="UP001630127">
    <property type="component" value="Unassembled WGS sequence"/>
</dbReference>
<comment type="caution">
    <text evidence="2">The sequence shown here is derived from an EMBL/GenBank/DDBJ whole genome shotgun (WGS) entry which is preliminary data.</text>
</comment>
<evidence type="ECO:0000256" key="1">
    <source>
        <dbReference type="SAM" id="MobiDB-lite"/>
    </source>
</evidence>
<protein>
    <submittedName>
        <fullName evidence="2">Uncharacterized protein</fullName>
    </submittedName>
</protein>
<keyword evidence="3" id="KW-1185">Reference proteome</keyword>
<feature type="compositionally biased region" description="Polar residues" evidence="1">
    <location>
        <begin position="201"/>
        <end position="217"/>
    </location>
</feature>
<feature type="region of interest" description="Disordered" evidence="1">
    <location>
        <begin position="180"/>
        <end position="251"/>
    </location>
</feature>
<evidence type="ECO:0000313" key="3">
    <source>
        <dbReference type="Proteomes" id="UP001630127"/>
    </source>
</evidence>
<gene>
    <name evidence="2" type="ORF">ACH5RR_002172</name>
</gene>
<dbReference type="EMBL" id="JBJUIK010000001">
    <property type="protein sequence ID" value="KAL3538806.1"/>
    <property type="molecule type" value="Genomic_DNA"/>
</dbReference>
<accession>A0ABD3B656</accession>
<evidence type="ECO:0000313" key="2">
    <source>
        <dbReference type="EMBL" id="KAL3538806.1"/>
    </source>
</evidence>
<feature type="region of interest" description="Disordered" evidence="1">
    <location>
        <begin position="155"/>
        <end position="174"/>
    </location>
</feature>
<name>A0ABD3B656_9GENT</name>
<reference evidence="2 3" key="1">
    <citation type="submission" date="2024-11" db="EMBL/GenBank/DDBJ databases">
        <title>A near-complete genome assembly of Cinchona calisaya.</title>
        <authorList>
            <person name="Lian D.C."/>
            <person name="Zhao X.W."/>
            <person name="Wei L."/>
        </authorList>
    </citation>
    <scope>NUCLEOTIDE SEQUENCE [LARGE SCALE GENOMIC DNA]</scope>
    <source>
        <tissue evidence="2">Nenye</tissue>
    </source>
</reference>
<dbReference type="AlphaFoldDB" id="A0ABD3B656"/>